<dbReference type="SUPFAM" id="SSF54373">
    <property type="entry name" value="FAD-linked reductases, C-terminal domain"/>
    <property type="match status" value="1"/>
</dbReference>
<feature type="compositionally biased region" description="Acidic residues" evidence="6">
    <location>
        <begin position="103"/>
        <end position="120"/>
    </location>
</feature>
<dbReference type="Proteomes" id="UP000224854">
    <property type="component" value="Unassembled WGS sequence"/>
</dbReference>
<reference evidence="8 9" key="1">
    <citation type="submission" date="2017-06" db="EMBL/GenBank/DDBJ databases">
        <title>Ant-infecting Ophiocordyceps genomes reveal a high diversity of potential behavioral manipulation genes and a possible major role for enterotoxins.</title>
        <authorList>
            <person name="De Bekker C."/>
            <person name="Evans H.C."/>
            <person name="Brachmann A."/>
            <person name="Hughes D.P."/>
        </authorList>
    </citation>
    <scope>NUCLEOTIDE SEQUENCE [LARGE SCALE GENOMIC DNA]</scope>
    <source>
        <strain evidence="8 9">1348a</strain>
    </source>
</reference>
<sequence length="443" mass="48156">MCAAIALRRAGHETTIYEKSDYAGEVGASVSCAANGTRWLHEWKVDVAKGDGVVLKKLINRDWRTGEEVSVYDLSDYEARWGHVYNMFHRQQMHQMLMESAVGDDDDEVEGDEEGSEEEEGSRGGQLGSRATLMVKHGCCGIDLGSGSIVFGNGQRRQHDVIVGADGIGSVARGAIGVRASKRAAAQSCLHANVATGEAVAAGLVDYSQDSALEYWGGQEGKLDKIVLSPCNKGSLLSYYCFFARDQGDYAGQAWGRGGDRPVAELLRPFGGLDAAVRQHLAMGKEIRPWRLWIHEPYPYIVRANVCLLGDAAHPMMPHQSQGACMAIEDAAALGIVFGRRCFRGSVDEALAVYQAVRLPRATRVQAASAKAASNINERIGFSVNKHVASYSVDDPAKILTIEEMNLYDMYQDIDQQLAARRGLPYDAPFSHGLPKGYTLPNG</sequence>
<dbReference type="InterPro" id="IPR050493">
    <property type="entry name" value="FAD-dep_Monooxygenase_BioMet"/>
</dbReference>
<dbReference type="Pfam" id="PF01494">
    <property type="entry name" value="FAD_binding_3"/>
    <property type="match status" value="1"/>
</dbReference>
<accession>A0A2C5X832</accession>
<protein>
    <recommendedName>
        <fullName evidence="7">FAD-binding domain-containing protein</fullName>
    </recommendedName>
</protein>
<evidence type="ECO:0000313" key="9">
    <source>
        <dbReference type="Proteomes" id="UP000224854"/>
    </source>
</evidence>
<gene>
    <name evidence="8" type="ORF">CDD82_2258</name>
</gene>
<evidence type="ECO:0000256" key="1">
    <source>
        <dbReference type="ARBA" id="ARBA00007992"/>
    </source>
</evidence>
<dbReference type="PANTHER" id="PTHR13789">
    <property type="entry name" value="MONOOXYGENASE"/>
    <property type="match status" value="1"/>
</dbReference>
<dbReference type="GO" id="GO:0071949">
    <property type="term" value="F:FAD binding"/>
    <property type="evidence" value="ECO:0007669"/>
    <property type="project" value="InterPro"/>
</dbReference>
<keyword evidence="4" id="KW-0560">Oxidoreductase</keyword>
<dbReference type="OrthoDB" id="1047367at2759"/>
<evidence type="ECO:0000313" key="8">
    <source>
        <dbReference type="EMBL" id="PHH60629.1"/>
    </source>
</evidence>
<proteinExistence type="inferred from homology"/>
<evidence type="ECO:0000256" key="6">
    <source>
        <dbReference type="SAM" id="MobiDB-lite"/>
    </source>
</evidence>
<evidence type="ECO:0000256" key="4">
    <source>
        <dbReference type="ARBA" id="ARBA00023002"/>
    </source>
</evidence>
<dbReference type="InterPro" id="IPR002938">
    <property type="entry name" value="FAD-bd"/>
</dbReference>
<evidence type="ECO:0000256" key="5">
    <source>
        <dbReference type="ARBA" id="ARBA00023033"/>
    </source>
</evidence>
<evidence type="ECO:0000256" key="2">
    <source>
        <dbReference type="ARBA" id="ARBA00022630"/>
    </source>
</evidence>
<keyword evidence="9" id="KW-1185">Reference proteome</keyword>
<dbReference type="PANTHER" id="PTHR13789:SF172">
    <property type="entry name" value="HYDROXYLASE, PUTATIVE (AFU_ORTHOLOGUE AFUA_1G12410)-RELATED"/>
    <property type="match status" value="1"/>
</dbReference>
<dbReference type="PRINTS" id="PR00420">
    <property type="entry name" value="RNGMNOXGNASE"/>
</dbReference>
<organism evidence="8 9">
    <name type="scientific">Ophiocordyceps australis</name>
    <dbReference type="NCBI Taxonomy" id="1399860"/>
    <lineage>
        <taxon>Eukaryota</taxon>
        <taxon>Fungi</taxon>
        <taxon>Dikarya</taxon>
        <taxon>Ascomycota</taxon>
        <taxon>Pezizomycotina</taxon>
        <taxon>Sordariomycetes</taxon>
        <taxon>Hypocreomycetidae</taxon>
        <taxon>Hypocreales</taxon>
        <taxon>Ophiocordycipitaceae</taxon>
        <taxon>Ophiocordyceps</taxon>
    </lineage>
</organism>
<feature type="domain" description="FAD-binding" evidence="7">
    <location>
        <begin position="161"/>
        <end position="366"/>
    </location>
</feature>
<name>A0A2C5X832_9HYPO</name>
<dbReference type="Gene3D" id="3.50.50.60">
    <property type="entry name" value="FAD/NAD(P)-binding domain"/>
    <property type="match status" value="1"/>
</dbReference>
<keyword evidence="2" id="KW-0285">Flavoprotein</keyword>
<dbReference type="GO" id="GO:0004497">
    <property type="term" value="F:monooxygenase activity"/>
    <property type="evidence" value="ECO:0007669"/>
    <property type="project" value="UniProtKB-KW"/>
</dbReference>
<dbReference type="InterPro" id="IPR036188">
    <property type="entry name" value="FAD/NAD-bd_sf"/>
</dbReference>
<dbReference type="EMBL" id="NJEU01001791">
    <property type="protein sequence ID" value="PHH60629.1"/>
    <property type="molecule type" value="Genomic_DNA"/>
</dbReference>
<evidence type="ECO:0000259" key="7">
    <source>
        <dbReference type="Pfam" id="PF01494"/>
    </source>
</evidence>
<keyword evidence="5" id="KW-0503">Monooxygenase</keyword>
<keyword evidence="3" id="KW-0274">FAD</keyword>
<dbReference type="AlphaFoldDB" id="A0A2C5X832"/>
<comment type="similarity">
    <text evidence="1">Belongs to the paxM FAD-dependent monooxygenase family.</text>
</comment>
<dbReference type="SUPFAM" id="SSF51905">
    <property type="entry name" value="FAD/NAD(P)-binding domain"/>
    <property type="match status" value="1"/>
</dbReference>
<feature type="region of interest" description="Disordered" evidence="6">
    <location>
        <begin position="103"/>
        <end position="127"/>
    </location>
</feature>
<evidence type="ECO:0000256" key="3">
    <source>
        <dbReference type="ARBA" id="ARBA00022827"/>
    </source>
</evidence>
<comment type="caution">
    <text evidence="8">The sequence shown here is derived from an EMBL/GenBank/DDBJ whole genome shotgun (WGS) entry which is preliminary data.</text>
</comment>